<dbReference type="GO" id="GO:0005975">
    <property type="term" value="P:carbohydrate metabolic process"/>
    <property type="evidence" value="ECO:0007669"/>
    <property type="project" value="InterPro"/>
</dbReference>
<dbReference type="Gene3D" id="3.20.20.80">
    <property type="entry name" value="Glycosidases"/>
    <property type="match status" value="1"/>
</dbReference>
<dbReference type="InterPro" id="IPR017853">
    <property type="entry name" value="GH"/>
</dbReference>
<evidence type="ECO:0000259" key="1">
    <source>
        <dbReference type="SMART" id="SM00642"/>
    </source>
</evidence>
<dbReference type="PANTHER" id="PTHR43002">
    <property type="entry name" value="GLYCOGEN DEBRANCHING ENZYME"/>
    <property type="match status" value="1"/>
</dbReference>
<reference evidence="3" key="1">
    <citation type="submission" date="2017-09" db="EMBL/GenBank/DDBJ databases">
        <title>The Reconstruction of 2,631 Draft Metagenome-Assembled Genomes from the Global Oceans.</title>
        <authorList>
            <person name="Tully B.J."/>
            <person name="Graham E.D."/>
            <person name="Heidelberg J.F."/>
        </authorList>
    </citation>
    <scope>NUCLEOTIDE SEQUENCE [LARGE SCALE GENOMIC DNA]</scope>
</reference>
<dbReference type="SUPFAM" id="SSF51445">
    <property type="entry name" value="(Trans)glycosidases"/>
    <property type="match status" value="1"/>
</dbReference>
<dbReference type="SMART" id="SM00642">
    <property type="entry name" value="Aamy"/>
    <property type="match status" value="1"/>
</dbReference>
<dbReference type="EMBL" id="NZEX01000140">
    <property type="protein sequence ID" value="MAH64160.1"/>
    <property type="molecule type" value="Genomic_DNA"/>
</dbReference>
<sequence>MHGFGVQIDGGYCKVSFPIHYAIKVELWLFGVPLSFFGNQPDNSTEILPLLRKLDLSKSSKVHEVWQGQFEYPISNLTAYLVKVLRADSNGNSITEWILDPFARNSLGGELWGKIITFEVDEKIGLLRAFFESEKSLSKSSLEKLRRVALLTDIERVKIESARFSKKSLGELVIYECHVRGMTQHHSSEVPVRHRGNFSGMKQKIKYLSNLGVNVVELLPIFDFDENENQLKNPENHQNLKNYWGYSPILWFAPKKAYAENPLDWHREFKEFVQDCHFHKIEVWLDVVYNHSAEQDAEGPKYHFKMMDQDTWYLNTQEGEFHNASGCGNTLRCSHPLVKQFILESLQYWHEVMGVDGFRFDLTSILNRHQDTGDFKDFPNLLWELRQEPRLKNVRLIAEPWDAHGYDLGRVAKQAGWTEWNDRYRDTIRKVLSGNVGQGFALKDAIEGSPSIFGEFSLNYWPSLNFITSHDGFTLWDLFCYSKKHNQANGENNHDGHAANFSNNSGVEGPTDNQQILELREQKWRMAWTILAISRGPMMFVAGDEWGRTQYGNNNAYCQDNELSWLNWQESETNSKRVEFVRRLLSLREKLCRSCWISSSLTIRWFNSKGEEADWSPHVRSFVWKIENFKEGMNWWFLCNSYDAQLLFSINEEKSISWQWDSNNYLGMAQDQPNEKFVELGSFSILIGTTGEL</sequence>
<dbReference type="Proteomes" id="UP000226525">
    <property type="component" value="Unassembled WGS sequence"/>
</dbReference>
<feature type="domain" description="Glycosyl hydrolase family 13 catalytic" evidence="1">
    <location>
        <begin position="176"/>
        <end position="588"/>
    </location>
</feature>
<evidence type="ECO:0000313" key="2">
    <source>
        <dbReference type="EMBL" id="MAH64160.1"/>
    </source>
</evidence>
<dbReference type="AlphaFoldDB" id="A0A2D6YLW9"/>
<gene>
    <name evidence="2" type="ORF">CMN54_12100</name>
</gene>
<accession>A0A2D6YLW9</accession>
<dbReference type="CDD" id="cd11326">
    <property type="entry name" value="AmyAc_Glg_debranch"/>
    <property type="match status" value="1"/>
</dbReference>
<dbReference type="Pfam" id="PF00128">
    <property type="entry name" value="Alpha-amylase"/>
    <property type="match status" value="1"/>
</dbReference>
<proteinExistence type="predicted"/>
<protein>
    <submittedName>
        <fullName evidence="2">Glycogen debranching enzyme</fullName>
    </submittedName>
</protein>
<dbReference type="InterPro" id="IPR006047">
    <property type="entry name" value="GH13_cat_dom"/>
</dbReference>
<name>A0A2D6YLW9_9DELT</name>
<organism evidence="2 3">
    <name type="scientific">SAR324 cluster bacterium</name>
    <dbReference type="NCBI Taxonomy" id="2024889"/>
    <lineage>
        <taxon>Bacteria</taxon>
        <taxon>Deltaproteobacteria</taxon>
        <taxon>SAR324 cluster</taxon>
    </lineage>
</organism>
<comment type="caution">
    <text evidence="2">The sequence shown here is derived from an EMBL/GenBank/DDBJ whole genome shotgun (WGS) entry which is preliminary data.</text>
</comment>
<evidence type="ECO:0000313" key="3">
    <source>
        <dbReference type="Proteomes" id="UP000226525"/>
    </source>
</evidence>